<dbReference type="RefSeq" id="WP_143262407.1">
    <property type="nucleotide sequence ID" value="NZ_JAIMHC010000001.1"/>
</dbReference>
<organism evidence="1 2">
    <name type="scientific">Burkholderia cenocepacia</name>
    <dbReference type="NCBI Taxonomy" id="95486"/>
    <lineage>
        <taxon>Bacteria</taxon>
        <taxon>Pseudomonadati</taxon>
        <taxon>Pseudomonadota</taxon>
        <taxon>Betaproteobacteria</taxon>
        <taxon>Burkholderiales</taxon>
        <taxon>Burkholderiaceae</taxon>
        <taxon>Burkholderia</taxon>
        <taxon>Burkholderia cepacia complex</taxon>
    </lineage>
</organism>
<dbReference type="AlphaFoldDB" id="A0ABD4UCF7"/>
<proteinExistence type="predicted"/>
<reference evidence="1 2" key="2">
    <citation type="journal article" date="2017" name="Front. Microbiol.">
        <title>Genomics Reveals a Unique Clone of Burkholderia cenocepacia Harboring an Actively Excising Novel Genomic Island.</title>
        <authorList>
            <person name="Patil P.P."/>
            <person name="Mali S."/>
            <person name="Midha S."/>
            <person name="Gautam V."/>
            <person name="Dash L."/>
            <person name="Kumar S."/>
            <person name="Shastri J."/>
            <person name="Singhal L."/>
            <person name="Patil P.B."/>
        </authorList>
    </citation>
    <scope>NUCLEOTIDE SEQUENCE [LARGE SCALE GENOMIC DNA]</scope>
    <source>
        <strain evidence="1 2">BC-19</strain>
    </source>
</reference>
<protein>
    <submittedName>
        <fullName evidence="1">Uncharacterized protein</fullName>
    </submittedName>
</protein>
<evidence type="ECO:0000313" key="1">
    <source>
        <dbReference type="EMBL" id="MCW3712108.1"/>
    </source>
</evidence>
<dbReference type="EMBL" id="JYMX02000008">
    <property type="protein sequence ID" value="MCW3712108.1"/>
    <property type="molecule type" value="Genomic_DNA"/>
</dbReference>
<dbReference type="Proteomes" id="UP000191686">
    <property type="component" value="Unassembled WGS sequence"/>
</dbReference>
<comment type="caution">
    <text evidence="1">The sequence shown here is derived from an EMBL/GenBank/DDBJ whole genome shotgun (WGS) entry which is preliminary data.</text>
</comment>
<gene>
    <name evidence="1" type="ORF">UE95_012500</name>
</gene>
<reference evidence="1 2" key="1">
    <citation type="journal article" date="2017" name="Front. Microbiol.">
        <title>Genomics reveals a unique clone of Burkholderia cenocepacia harbouring an actively excising novel genomic island.</title>
        <authorList>
            <person name="Patil P."/>
            <person name="Mali S."/>
            <person name="Midha S."/>
            <person name="Gautam V."/>
            <person name="Dash L."/>
            <person name="Kumar S."/>
            <person name="Shastri J."/>
            <person name="Singhal L."/>
            <person name="Patil P.B."/>
        </authorList>
    </citation>
    <scope>NUCLEOTIDE SEQUENCE [LARGE SCALE GENOMIC DNA]</scope>
    <source>
        <strain evidence="1 2">BC-19</strain>
    </source>
</reference>
<accession>A0ABD4UCF7</accession>
<evidence type="ECO:0000313" key="2">
    <source>
        <dbReference type="Proteomes" id="UP000191686"/>
    </source>
</evidence>
<sequence>MRTAVYGWKLKHVLSNPQIKPEQHNLASTCHQYEVMVNNKKVSVVFTNSTIDTSAIDSTQKLTESEFDAAVVAKPSMTFSTTETLTQSEEQALMEKMTATLMDIEQRRKTVFLSS</sequence>
<name>A0ABD4UCF7_9BURK</name>